<reference evidence="1 2" key="1">
    <citation type="journal article" date="2016" name="Nat. Commun.">
        <title>Thousands of microbial genomes shed light on interconnected biogeochemical processes in an aquifer system.</title>
        <authorList>
            <person name="Anantharaman K."/>
            <person name="Brown C.T."/>
            <person name="Hug L.A."/>
            <person name="Sharon I."/>
            <person name="Castelle C.J."/>
            <person name="Probst A.J."/>
            <person name="Thomas B.C."/>
            <person name="Singh A."/>
            <person name="Wilkins M.J."/>
            <person name="Karaoz U."/>
            <person name="Brodie E.L."/>
            <person name="Williams K.H."/>
            <person name="Hubbard S.S."/>
            <person name="Banfield J.F."/>
        </authorList>
    </citation>
    <scope>NUCLEOTIDE SEQUENCE [LARGE SCALE GENOMIC DNA]</scope>
</reference>
<dbReference type="Proteomes" id="UP000178379">
    <property type="component" value="Unassembled WGS sequence"/>
</dbReference>
<accession>A0A1F6T5F1</accession>
<evidence type="ECO:0000313" key="1">
    <source>
        <dbReference type="EMBL" id="OGI40269.1"/>
    </source>
</evidence>
<name>A0A1F6T5F1_9PROT</name>
<gene>
    <name evidence="1" type="ORF">A2140_02975</name>
</gene>
<evidence type="ECO:0000313" key="2">
    <source>
        <dbReference type="Proteomes" id="UP000178379"/>
    </source>
</evidence>
<proteinExistence type="predicted"/>
<comment type="caution">
    <text evidence="1">The sequence shown here is derived from an EMBL/GenBank/DDBJ whole genome shotgun (WGS) entry which is preliminary data.</text>
</comment>
<dbReference type="STRING" id="1817756.A2140_02975"/>
<dbReference type="EMBL" id="MFSQ01000057">
    <property type="protein sequence ID" value="OGI40269.1"/>
    <property type="molecule type" value="Genomic_DNA"/>
</dbReference>
<protein>
    <recommendedName>
        <fullName evidence="3">Lipoprotein</fullName>
    </recommendedName>
</protein>
<organism evidence="1 2">
    <name type="scientific">Candidatus Muproteobacteria bacterium RBG_16_62_13</name>
    <dbReference type="NCBI Taxonomy" id="1817756"/>
    <lineage>
        <taxon>Bacteria</taxon>
        <taxon>Pseudomonadati</taxon>
        <taxon>Pseudomonadota</taxon>
        <taxon>Candidatus Muproteobacteria</taxon>
    </lineage>
</organism>
<dbReference type="AlphaFoldDB" id="A0A1F6T5F1"/>
<sequence length="188" mass="21281">MDRRHFVSFTTIAGLMLLAGGCASFPFLPGNCERFADDRKKTDYSTRYKISASRTEDSIKRYPPLPRGSFAMSRHYRIGVSSKETHTCRHITIEKDLYLQRLPGNGVVLEEVREIYTTGGGRIATRTENLTAQFAKTGYYQAETAFPIPEKTPPGTYRVVSRLLVRTRAHGTRQLAQAESQFTVLARR</sequence>
<evidence type="ECO:0008006" key="3">
    <source>
        <dbReference type="Google" id="ProtNLM"/>
    </source>
</evidence>
<dbReference type="PROSITE" id="PS51257">
    <property type="entry name" value="PROKAR_LIPOPROTEIN"/>
    <property type="match status" value="1"/>
</dbReference>